<keyword evidence="1 2" id="KW-0238">DNA-binding</keyword>
<keyword evidence="5" id="KW-1185">Reference proteome</keyword>
<feature type="domain" description="HTH tetR-type" evidence="3">
    <location>
        <begin position="20"/>
        <end position="80"/>
    </location>
</feature>
<dbReference type="InterPro" id="IPR001647">
    <property type="entry name" value="HTH_TetR"/>
</dbReference>
<dbReference type="SUPFAM" id="SSF48498">
    <property type="entry name" value="Tetracyclin repressor-like, C-terminal domain"/>
    <property type="match status" value="1"/>
</dbReference>
<reference evidence="4 5" key="1">
    <citation type="submission" date="2013-06" db="EMBL/GenBank/DDBJ databases">
        <title>The Genome Sequence of Acinetobacter rudis CIP 110305.</title>
        <authorList>
            <consortium name="The Broad Institute Genome Sequencing Platform"/>
            <consortium name="The Broad Institute Genome Sequencing Center for Infectious Disease"/>
            <person name="Cerqueira G."/>
            <person name="Feldgarden M."/>
            <person name="Courvalin P."/>
            <person name="Perichon B."/>
            <person name="Grillot-Courvalin C."/>
            <person name="Clermont D."/>
            <person name="Rocha E."/>
            <person name="Yoon E.-J."/>
            <person name="Nemec A."/>
            <person name="Young S.K."/>
            <person name="Zeng Q."/>
            <person name="Gargeya S."/>
            <person name="Fitzgerald M."/>
            <person name="Abouelleil A."/>
            <person name="Alvarado L."/>
            <person name="Berlin A.M."/>
            <person name="Chapman S.B."/>
            <person name="Dewar J."/>
            <person name="Goldberg J."/>
            <person name="Griggs A."/>
            <person name="Gujja S."/>
            <person name="Hansen M."/>
            <person name="Howarth C."/>
            <person name="Imamovic A."/>
            <person name="Larimer J."/>
            <person name="McCowan C."/>
            <person name="Murphy C."/>
            <person name="Pearson M."/>
            <person name="Priest M."/>
            <person name="Roberts A."/>
            <person name="Saif S."/>
            <person name="Shea T."/>
            <person name="Sykes S."/>
            <person name="Wortman J."/>
            <person name="Nusbaum C."/>
            <person name="Birren B."/>
        </authorList>
    </citation>
    <scope>NUCLEOTIDE SEQUENCE [LARGE SCALE GENOMIC DNA]</scope>
    <source>
        <strain evidence="4 5">CIP 110305</strain>
    </source>
</reference>
<dbReference type="InterPro" id="IPR039536">
    <property type="entry name" value="TetR_C_Proteobacteria"/>
</dbReference>
<dbReference type="SUPFAM" id="SSF46689">
    <property type="entry name" value="Homeodomain-like"/>
    <property type="match status" value="1"/>
</dbReference>
<dbReference type="PANTHER" id="PTHR30055">
    <property type="entry name" value="HTH-TYPE TRANSCRIPTIONAL REGULATOR RUTR"/>
    <property type="match status" value="1"/>
</dbReference>
<dbReference type="PATRIC" id="fig|421052.3.peg.2223"/>
<gene>
    <name evidence="4" type="ORF">F945_02277</name>
</gene>
<proteinExistence type="predicted"/>
<protein>
    <recommendedName>
        <fullName evidence="3">HTH tetR-type domain-containing protein</fullName>
    </recommendedName>
</protein>
<feature type="DNA-binding region" description="H-T-H motif" evidence="2">
    <location>
        <begin position="43"/>
        <end position="62"/>
    </location>
</feature>
<accession>S3NZ99</accession>
<dbReference type="Proteomes" id="UP000014568">
    <property type="component" value="Unassembled WGS sequence"/>
</dbReference>
<dbReference type="PANTHER" id="PTHR30055:SF146">
    <property type="entry name" value="HTH-TYPE TRANSCRIPTIONAL DUAL REGULATOR CECR"/>
    <property type="match status" value="1"/>
</dbReference>
<dbReference type="PRINTS" id="PR00455">
    <property type="entry name" value="HTHTETR"/>
</dbReference>
<organism evidence="4 5">
    <name type="scientific">Acinetobacter rudis CIP 110305</name>
    <dbReference type="NCBI Taxonomy" id="421052"/>
    <lineage>
        <taxon>Bacteria</taxon>
        <taxon>Pseudomonadati</taxon>
        <taxon>Pseudomonadota</taxon>
        <taxon>Gammaproteobacteria</taxon>
        <taxon>Moraxellales</taxon>
        <taxon>Moraxellaceae</taxon>
        <taxon>Acinetobacter</taxon>
    </lineage>
</organism>
<dbReference type="Gene3D" id="1.10.357.10">
    <property type="entry name" value="Tetracycline Repressor, domain 2"/>
    <property type="match status" value="1"/>
</dbReference>
<dbReference type="eggNOG" id="COG1309">
    <property type="taxonomic scope" value="Bacteria"/>
</dbReference>
<dbReference type="InterPro" id="IPR009057">
    <property type="entry name" value="Homeodomain-like_sf"/>
</dbReference>
<dbReference type="Pfam" id="PF00440">
    <property type="entry name" value="TetR_N"/>
    <property type="match status" value="1"/>
</dbReference>
<dbReference type="InterPro" id="IPR050109">
    <property type="entry name" value="HTH-type_TetR-like_transc_reg"/>
</dbReference>
<comment type="caution">
    <text evidence="4">The sequence shown here is derived from an EMBL/GenBank/DDBJ whole genome shotgun (WGS) entry which is preliminary data.</text>
</comment>
<evidence type="ECO:0000259" key="3">
    <source>
        <dbReference type="PROSITE" id="PS50977"/>
    </source>
</evidence>
<dbReference type="AlphaFoldDB" id="S3NZ99"/>
<evidence type="ECO:0000313" key="5">
    <source>
        <dbReference type="Proteomes" id="UP000014568"/>
    </source>
</evidence>
<dbReference type="PROSITE" id="PS50977">
    <property type="entry name" value="HTH_TETR_2"/>
    <property type="match status" value="1"/>
</dbReference>
<sequence>MSDSLSRNISLDKPLRHKGVERLKELINSATELFLEHGYKATSMDMLISRVGGSKRNIYERFGGKEGLFITVVSEECERLAAPLKALTLSNPCVRQTLQGFAEEILNIIKQPRTLELHRLMIAEGKDFPDLSQAIWSAGQDQAKLILEHWIREQQGLQKISASFTASLLAENFINLVVNKTQIQMLIGGVQTSQEQDLDTIDHAISFFLAATGVDIENVKD</sequence>
<evidence type="ECO:0000256" key="2">
    <source>
        <dbReference type="PROSITE-ProRule" id="PRU00335"/>
    </source>
</evidence>
<evidence type="ECO:0000256" key="1">
    <source>
        <dbReference type="ARBA" id="ARBA00023125"/>
    </source>
</evidence>
<dbReference type="GO" id="GO:0003700">
    <property type="term" value="F:DNA-binding transcription factor activity"/>
    <property type="evidence" value="ECO:0007669"/>
    <property type="project" value="TreeGrafter"/>
</dbReference>
<dbReference type="Pfam" id="PF14246">
    <property type="entry name" value="TetR_C_7"/>
    <property type="match status" value="1"/>
</dbReference>
<name>S3NZ99_9GAMM</name>
<dbReference type="EMBL" id="ATGI01000031">
    <property type="protein sequence ID" value="EPF71931.1"/>
    <property type="molecule type" value="Genomic_DNA"/>
</dbReference>
<dbReference type="Gene3D" id="1.10.10.60">
    <property type="entry name" value="Homeodomain-like"/>
    <property type="match status" value="1"/>
</dbReference>
<dbReference type="InterPro" id="IPR036271">
    <property type="entry name" value="Tet_transcr_reg_TetR-rel_C_sf"/>
</dbReference>
<dbReference type="HOGENOM" id="CLU_069356_27_1_6"/>
<dbReference type="GO" id="GO:0000976">
    <property type="term" value="F:transcription cis-regulatory region binding"/>
    <property type="evidence" value="ECO:0007669"/>
    <property type="project" value="TreeGrafter"/>
</dbReference>
<evidence type="ECO:0000313" key="4">
    <source>
        <dbReference type="EMBL" id="EPF71931.1"/>
    </source>
</evidence>
<dbReference type="RefSeq" id="WP_016656681.1">
    <property type="nucleotide sequence ID" value="NZ_KE340353.1"/>
</dbReference>